<keyword evidence="4 5" id="KW-0472">Membrane</keyword>
<feature type="transmembrane region" description="Helical" evidence="5">
    <location>
        <begin position="113"/>
        <end position="134"/>
    </location>
</feature>
<evidence type="ECO:0000256" key="2">
    <source>
        <dbReference type="ARBA" id="ARBA00022692"/>
    </source>
</evidence>
<dbReference type="NCBIfam" id="NF038017">
    <property type="entry name" value="ABC_perm1"/>
    <property type="match status" value="1"/>
</dbReference>
<sequence length="248" mass="26947">MYIIFLSIATFEGGNIMEYILSGIAEAFVLLLKGDEEVYSAVSATLRASTAAIIISLVIGLPLGFLLGYFDFPGRRFFRSVFDALLALPTVLVGLWVYAFISNRGPLGGMNLLFTLKGVIVGEVVLALPIVIALSAQSIEELDLSVRDTLLTLGASGKRLLFDILWEARYGMLMAAITAYGRVISEVGAASMLGGNIKWRTRTITTAMAFETNKGQFAMGIALGMILLLIAFIVNSTLSYAKRRRQTR</sequence>
<dbReference type="GO" id="GO:0055085">
    <property type="term" value="P:transmembrane transport"/>
    <property type="evidence" value="ECO:0007669"/>
    <property type="project" value="InterPro"/>
</dbReference>
<evidence type="ECO:0000313" key="7">
    <source>
        <dbReference type="EMBL" id="KRT34832.1"/>
    </source>
</evidence>
<keyword evidence="5" id="KW-0813">Transport</keyword>
<protein>
    <submittedName>
        <fullName evidence="7">ABC transporter, permease protein</fullName>
    </submittedName>
</protein>
<evidence type="ECO:0000256" key="5">
    <source>
        <dbReference type="RuleBase" id="RU363032"/>
    </source>
</evidence>
<evidence type="ECO:0000313" key="8">
    <source>
        <dbReference type="Proteomes" id="UP000005273"/>
    </source>
</evidence>
<comment type="caution">
    <text evidence="7">The sequence shown here is derived from an EMBL/GenBank/DDBJ whole genome shotgun (WGS) entry which is preliminary data.</text>
</comment>
<evidence type="ECO:0000259" key="6">
    <source>
        <dbReference type="PROSITE" id="PS50928"/>
    </source>
</evidence>
<evidence type="ECO:0000256" key="1">
    <source>
        <dbReference type="ARBA" id="ARBA00004141"/>
    </source>
</evidence>
<dbReference type="EMBL" id="ACJX03000001">
    <property type="protein sequence ID" value="KRT34832.1"/>
    <property type="molecule type" value="Genomic_DNA"/>
</dbReference>
<dbReference type="AlphaFoldDB" id="A0A0T5X971"/>
<accession>A0A0T5X971</accession>
<evidence type="ECO:0000256" key="3">
    <source>
        <dbReference type="ARBA" id="ARBA00022989"/>
    </source>
</evidence>
<dbReference type="GO" id="GO:0005886">
    <property type="term" value="C:plasma membrane"/>
    <property type="evidence" value="ECO:0007669"/>
    <property type="project" value="UniProtKB-SubCell"/>
</dbReference>
<dbReference type="Proteomes" id="UP000005273">
    <property type="component" value="Unassembled WGS sequence"/>
</dbReference>
<keyword evidence="3 5" id="KW-1133">Transmembrane helix</keyword>
<feature type="transmembrane region" description="Helical" evidence="5">
    <location>
        <begin position="51"/>
        <end position="70"/>
    </location>
</feature>
<comment type="similarity">
    <text evidence="5">Belongs to the binding-protein-dependent transport system permease family.</text>
</comment>
<dbReference type="Gene3D" id="1.10.3720.10">
    <property type="entry name" value="MetI-like"/>
    <property type="match status" value="1"/>
</dbReference>
<feature type="domain" description="ABC transmembrane type-1" evidence="6">
    <location>
        <begin position="42"/>
        <end position="238"/>
    </location>
</feature>
<feature type="transmembrane region" description="Helical" evidence="5">
    <location>
        <begin position="217"/>
        <end position="238"/>
    </location>
</feature>
<comment type="subcellular location">
    <subcellularLocation>
        <location evidence="5">Cell membrane</location>
        <topology evidence="5">Multi-pass membrane protein</topology>
    </subcellularLocation>
    <subcellularLocation>
        <location evidence="1">Membrane</location>
        <topology evidence="1">Multi-pass membrane protein</topology>
    </subcellularLocation>
</comment>
<feature type="transmembrane region" description="Helical" evidence="5">
    <location>
        <begin position="82"/>
        <end position="101"/>
    </location>
</feature>
<dbReference type="PANTHER" id="PTHR43632">
    <property type="entry name" value="PERMEASE COMPONENT OF TUNGSTATE ABC TRANSPORTER"/>
    <property type="match status" value="1"/>
</dbReference>
<gene>
    <name evidence="7" type="ORF">HMPREF1705_04079</name>
</gene>
<name>A0A0T5X971_9BACT</name>
<dbReference type="SUPFAM" id="SSF161098">
    <property type="entry name" value="MetI-like"/>
    <property type="match status" value="1"/>
</dbReference>
<proteinExistence type="inferred from homology"/>
<dbReference type="InterPro" id="IPR000515">
    <property type="entry name" value="MetI-like"/>
</dbReference>
<dbReference type="Pfam" id="PF00528">
    <property type="entry name" value="BPD_transp_1"/>
    <property type="match status" value="1"/>
</dbReference>
<dbReference type="PROSITE" id="PS50928">
    <property type="entry name" value="ABC_TM1"/>
    <property type="match status" value="1"/>
</dbReference>
<organism evidence="7 8">
    <name type="scientific">Acetomicrobium hydrogeniformans ATCC BAA-1850</name>
    <dbReference type="NCBI Taxonomy" id="592015"/>
    <lineage>
        <taxon>Bacteria</taxon>
        <taxon>Thermotogati</taxon>
        <taxon>Synergistota</taxon>
        <taxon>Synergistia</taxon>
        <taxon>Synergistales</taxon>
        <taxon>Acetomicrobiaceae</taxon>
        <taxon>Acetomicrobium</taxon>
    </lineage>
</organism>
<dbReference type="PANTHER" id="PTHR43632:SF1">
    <property type="entry name" value="PERMEASE COMPONENT OF TUNGSTATE ABC TRANSPORTER"/>
    <property type="match status" value="1"/>
</dbReference>
<dbReference type="CDD" id="cd06261">
    <property type="entry name" value="TM_PBP2"/>
    <property type="match status" value="1"/>
</dbReference>
<evidence type="ECO:0000256" key="4">
    <source>
        <dbReference type="ARBA" id="ARBA00023136"/>
    </source>
</evidence>
<dbReference type="STRING" id="592015.HMPREF1705_04079"/>
<dbReference type="InterPro" id="IPR049783">
    <property type="entry name" value="ABC_perm_TupB-like"/>
</dbReference>
<dbReference type="InterPro" id="IPR035906">
    <property type="entry name" value="MetI-like_sf"/>
</dbReference>
<dbReference type="eggNOG" id="COG4662">
    <property type="taxonomic scope" value="Bacteria"/>
</dbReference>
<keyword evidence="8" id="KW-1185">Reference proteome</keyword>
<reference evidence="8" key="1">
    <citation type="submission" date="2012-09" db="EMBL/GenBank/DDBJ databases">
        <authorList>
            <person name="Weinstock G."/>
            <person name="Sodergren E."/>
            <person name="Clifton S."/>
            <person name="Fulton L."/>
            <person name="Fulton B."/>
            <person name="Courtney L."/>
            <person name="Fronick C."/>
            <person name="Harrison M."/>
            <person name="Strong C."/>
            <person name="Farmer C."/>
            <person name="Delehaunty K."/>
            <person name="Markovic C."/>
            <person name="Hall O."/>
            <person name="Minx P."/>
            <person name="Tomlinson C."/>
            <person name="Mitreva M."/>
            <person name="Nelson J."/>
            <person name="Hou S."/>
            <person name="Wollam A."/>
            <person name="Pepin K.H."/>
            <person name="Johnson M."/>
            <person name="Bhonagiri V."/>
            <person name="Nash W.E."/>
            <person name="Suruliraj S."/>
            <person name="Warren W."/>
            <person name="Chinwalla A."/>
            <person name="Mardis E.R."/>
            <person name="Wilson R.K."/>
        </authorList>
    </citation>
    <scope>NUCLEOTIDE SEQUENCE [LARGE SCALE GENOMIC DNA]</scope>
    <source>
        <strain evidence="8">OS1</strain>
    </source>
</reference>
<keyword evidence="2 5" id="KW-0812">Transmembrane</keyword>